<dbReference type="GO" id="GO:0000976">
    <property type="term" value="F:transcription cis-regulatory region binding"/>
    <property type="evidence" value="ECO:0007669"/>
    <property type="project" value="TreeGrafter"/>
</dbReference>
<dbReference type="SUPFAM" id="SSF46689">
    <property type="entry name" value="Homeodomain-like"/>
    <property type="match status" value="1"/>
</dbReference>
<evidence type="ECO:0000259" key="5">
    <source>
        <dbReference type="PROSITE" id="PS50977"/>
    </source>
</evidence>
<sequence length="179" mass="19774">MDELAEVGIAGFRINSVAARAKVAKRTLYSRWPEREDLILAGLATLSVRLDPPCTGSLEKDIRLLYDAMAEHLASPRWLIGAHCSFEFPDHPELYATFQRDCIDQPLAVIEDVLRDAQVRGELRSDIDRSVAAETFAASIGGFSTHIARLRGMNTHAVRDRFLDLFLHGLRAVADAGSG</sequence>
<dbReference type="Pfam" id="PF00440">
    <property type="entry name" value="TetR_N"/>
    <property type="match status" value="1"/>
</dbReference>
<keyword evidence="3" id="KW-0804">Transcription</keyword>
<dbReference type="Gene3D" id="1.10.10.60">
    <property type="entry name" value="Homeodomain-like"/>
    <property type="match status" value="1"/>
</dbReference>
<dbReference type="InterPro" id="IPR001647">
    <property type="entry name" value="HTH_TetR"/>
</dbReference>
<dbReference type="Proteomes" id="UP000582643">
    <property type="component" value="Unassembled WGS sequence"/>
</dbReference>
<keyword evidence="7" id="KW-1185">Reference proteome</keyword>
<dbReference type="Gene3D" id="1.10.357.10">
    <property type="entry name" value="Tetracycline Repressor, domain 2"/>
    <property type="match status" value="1"/>
</dbReference>
<dbReference type="Pfam" id="PF16859">
    <property type="entry name" value="TetR_C_11"/>
    <property type="match status" value="1"/>
</dbReference>
<evidence type="ECO:0000313" key="6">
    <source>
        <dbReference type="EMBL" id="MBB4980409.1"/>
    </source>
</evidence>
<comment type="caution">
    <text evidence="6">The sequence shown here is derived from an EMBL/GenBank/DDBJ whole genome shotgun (WGS) entry which is preliminary data.</text>
</comment>
<name>A0A7W7TW18_9ACTN</name>
<dbReference type="PANTHER" id="PTHR30055:SF148">
    <property type="entry name" value="TETR-FAMILY TRANSCRIPTIONAL REGULATOR"/>
    <property type="match status" value="1"/>
</dbReference>
<dbReference type="InterPro" id="IPR009057">
    <property type="entry name" value="Homeodomain-like_sf"/>
</dbReference>
<gene>
    <name evidence="6" type="ORF">GGE06_001317</name>
</gene>
<keyword evidence="1" id="KW-0805">Transcription regulation</keyword>
<accession>A0A7W7TW18</accession>
<dbReference type="GO" id="GO:0003700">
    <property type="term" value="F:DNA-binding transcription factor activity"/>
    <property type="evidence" value="ECO:0007669"/>
    <property type="project" value="TreeGrafter"/>
</dbReference>
<evidence type="ECO:0000256" key="3">
    <source>
        <dbReference type="ARBA" id="ARBA00023163"/>
    </source>
</evidence>
<evidence type="ECO:0000256" key="2">
    <source>
        <dbReference type="ARBA" id="ARBA00023125"/>
    </source>
</evidence>
<dbReference type="PROSITE" id="PS50977">
    <property type="entry name" value="HTH_TETR_2"/>
    <property type="match status" value="1"/>
</dbReference>
<evidence type="ECO:0000256" key="4">
    <source>
        <dbReference type="PROSITE-ProRule" id="PRU00335"/>
    </source>
</evidence>
<protein>
    <submittedName>
        <fullName evidence="6">AcrR family transcriptional regulator</fullName>
    </submittedName>
</protein>
<dbReference type="AlphaFoldDB" id="A0A7W7TW18"/>
<proteinExistence type="predicted"/>
<keyword evidence="2 4" id="KW-0238">DNA-binding</keyword>
<dbReference type="InterPro" id="IPR011075">
    <property type="entry name" value="TetR_C"/>
</dbReference>
<dbReference type="InterPro" id="IPR050109">
    <property type="entry name" value="HTH-type_TetR-like_transc_reg"/>
</dbReference>
<dbReference type="SUPFAM" id="SSF48498">
    <property type="entry name" value="Tetracyclin repressor-like, C-terminal domain"/>
    <property type="match status" value="1"/>
</dbReference>
<dbReference type="PANTHER" id="PTHR30055">
    <property type="entry name" value="HTH-TYPE TRANSCRIPTIONAL REGULATOR RUTR"/>
    <property type="match status" value="1"/>
</dbReference>
<evidence type="ECO:0000256" key="1">
    <source>
        <dbReference type="ARBA" id="ARBA00023015"/>
    </source>
</evidence>
<evidence type="ECO:0000313" key="7">
    <source>
        <dbReference type="Proteomes" id="UP000582643"/>
    </source>
</evidence>
<feature type="domain" description="HTH tetR-type" evidence="5">
    <location>
        <begin position="1"/>
        <end position="50"/>
    </location>
</feature>
<dbReference type="InterPro" id="IPR036271">
    <property type="entry name" value="Tet_transcr_reg_TetR-rel_C_sf"/>
</dbReference>
<reference evidence="6 7" key="1">
    <citation type="submission" date="2020-08" db="EMBL/GenBank/DDBJ databases">
        <title>Genomic Encyclopedia of Type Strains, Phase III (KMG-III): the genomes of soil and plant-associated and newly described type strains.</title>
        <authorList>
            <person name="Whitman W."/>
        </authorList>
    </citation>
    <scope>NUCLEOTIDE SEQUENCE [LARGE SCALE GENOMIC DNA]</scope>
    <source>
        <strain evidence="6 7">SFB5A</strain>
    </source>
</reference>
<dbReference type="EMBL" id="JACHJY010000002">
    <property type="protein sequence ID" value="MBB4980409.1"/>
    <property type="molecule type" value="Genomic_DNA"/>
</dbReference>
<organism evidence="6 7">
    <name type="scientific">Streptomyces nymphaeiformis</name>
    <dbReference type="NCBI Taxonomy" id="2663842"/>
    <lineage>
        <taxon>Bacteria</taxon>
        <taxon>Bacillati</taxon>
        <taxon>Actinomycetota</taxon>
        <taxon>Actinomycetes</taxon>
        <taxon>Kitasatosporales</taxon>
        <taxon>Streptomycetaceae</taxon>
        <taxon>Streptomyces</taxon>
    </lineage>
</organism>
<feature type="DNA-binding region" description="H-T-H motif" evidence="4">
    <location>
        <begin position="13"/>
        <end position="32"/>
    </location>
</feature>